<reference evidence="1 2" key="1">
    <citation type="submission" date="2019-02" db="EMBL/GenBank/DDBJ databases">
        <title>Deep-cultivation of Planctomycetes and their phenomic and genomic characterization uncovers novel biology.</title>
        <authorList>
            <person name="Wiegand S."/>
            <person name="Jogler M."/>
            <person name="Boedeker C."/>
            <person name="Pinto D."/>
            <person name="Vollmers J."/>
            <person name="Rivas-Marin E."/>
            <person name="Kohn T."/>
            <person name="Peeters S.H."/>
            <person name="Heuer A."/>
            <person name="Rast P."/>
            <person name="Oberbeckmann S."/>
            <person name="Bunk B."/>
            <person name="Jeske O."/>
            <person name="Meyerdierks A."/>
            <person name="Storesund J.E."/>
            <person name="Kallscheuer N."/>
            <person name="Luecker S."/>
            <person name="Lage O.M."/>
            <person name="Pohl T."/>
            <person name="Merkel B.J."/>
            <person name="Hornburger P."/>
            <person name="Mueller R.-W."/>
            <person name="Bruemmer F."/>
            <person name="Labrenz M."/>
            <person name="Spormann A.M."/>
            <person name="Op Den Camp H."/>
            <person name="Overmann J."/>
            <person name="Amann R."/>
            <person name="Jetten M.S.M."/>
            <person name="Mascher T."/>
            <person name="Medema M.H."/>
            <person name="Devos D.P."/>
            <person name="Kaster A.-K."/>
            <person name="Ovreas L."/>
            <person name="Rohde M."/>
            <person name="Galperin M.Y."/>
            <person name="Jogler C."/>
        </authorList>
    </citation>
    <scope>NUCLEOTIDE SEQUENCE [LARGE SCALE GENOMIC DNA]</scope>
    <source>
        <strain evidence="1 2">Poly41</strain>
    </source>
</reference>
<dbReference type="RefSeq" id="WP_146528341.1">
    <property type="nucleotide sequence ID" value="NZ_SJPV01000007.1"/>
</dbReference>
<sequence length="75" mass="8725">MTPTEFTQQQIQRYRQMTGEQRLLIALNLHEMSCEIARDGIRGRYPDATSELIESKLHERLRQAYPTNAMVASDD</sequence>
<accession>A0A5C6DF94</accession>
<comment type="caution">
    <text evidence="1">The sequence shown here is derived from an EMBL/GenBank/DDBJ whole genome shotgun (WGS) entry which is preliminary data.</text>
</comment>
<evidence type="ECO:0000313" key="1">
    <source>
        <dbReference type="EMBL" id="TWU34905.1"/>
    </source>
</evidence>
<dbReference type="Pfam" id="PF18993">
    <property type="entry name" value="Rv0078B"/>
    <property type="match status" value="1"/>
</dbReference>
<dbReference type="AlphaFoldDB" id="A0A5C6DF94"/>
<dbReference type="Proteomes" id="UP000319143">
    <property type="component" value="Unassembled WGS sequence"/>
</dbReference>
<name>A0A5C6DF94_9BACT</name>
<gene>
    <name evidence="1" type="ORF">Poly41_40480</name>
</gene>
<keyword evidence="2" id="KW-1185">Reference proteome</keyword>
<organism evidence="1 2">
    <name type="scientific">Novipirellula artificiosorum</name>
    <dbReference type="NCBI Taxonomy" id="2528016"/>
    <lineage>
        <taxon>Bacteria</taxon>
        <taxon>Pseudomonadati</taxon>
        <taxon>Planctomycetota</taxon>
        <taxon>Planctomycetia</taxon>
        <taxon>Pirellulales</taxon>
        <taxon>Pirellulaceae</taxon>
        <taxon>Novipirellula</taxon>
    </lineage>
</organism>
<evidence type="ECO:0000313" key="2">
    <source>
        <dbReference type="Proteomes" id="UP000319143"/>
    </source>
</evidence>
<dbReference type="InterPro" id="IPR044054">
    <property type="entry name" value="Rv0078B"/>
</dbReference>
<protein>
    <submittedName>
        <fullName evidence="1">Uncharacterized protein</fullName>
    </submittedName>
</protein>
<dbReference type="OrthoDB" id="285481at2"/>
<proteinExistence type="predicted"/>
<dbReference type="EMBL" id="SJPV01000007">
    <property type="protein sequence ID" value="TWU34905.1"/>
    <property type="molecule type" value="Genomic_DNA"/>
</dbReference>